<feature type="domain" description="2-thiouridine synthetase TtuA-like N-terminal LIM" evidence="15">
    <location>
        <begin position="2"/>
        <end position="26"/>
    </location>
</feature>
<sequence length="307" mass="35141">MKCKKCGAQAIIHLKQHNIALCAKHYEEFFLSRVKKAIHMFKMFDKSSKILVAVSGGKDSLVLWDVLYRLEYQTEGLYIDLGIGSYSETSKEKAKSFAKSRNLTLHIEDVRKYLHGLSTPEAAWKMRRKTCSVCGLVKRYIMNKFSHEGDYKVIATGHNLDDEAATLLGNLLHWQTGYLGKQYPVLPKTHEKLTPKVKPLILVTEKEVATFAIMKGIEYIFEECPSARGASSIVYKRLLNDLELSQPGAKQRFLMDYYKNKGIFDNAEEDSVKLNECSRCGYPTTQEVCSFCKLTERLEQKLNEKRT</sequence>
<feature type="domain" description="tRNA(Ile)-lysidine/2-thiocytidine synthase N-terminal" evidence="14">
    <location>
        <begin position="49"/>
        <end position="221"/>
    </location>
</feature>
<evidence type="ECO:0000313" key="17">
    <source>
        <dbReference type="Proteomes" id="UP000002382"/>
    </source>
</evidence>
<dbReference type="Pfam" id="PF22082">
    <property type="entry name" value="TtuA_LIM_N"/>
    <property type="match status" value="1"/>
</dbReference>
<feature type="binding site" evidence="13">
    <location>
        <position position="157"/>
    </location>
    <ligand>
        <name>ATP</name>
        <dbReference type="ChEBI" id="CHEBI:30616"/>
    </ligand>
</feature>
<dbReference type="InterPro" id="IPR035107">
    <property type="entry name" value="tRNA_thiolation_TtcA_Ctu1"/>
</dbReference>
<evidence type="ECO:0000256" key="13">
    <source>
        <dbReference type="PIRSR" id="PIRSR004976-51"/>
    </source>
</evidence>
<dbReference type="GO" id="GO:0005524">
    <property type="term" value="F:ATP binding"/>
    <property type="evidence" value="ECO:0007669"/>
    <property type="project" value="UniProtKB-KW"/>
</dbReference>
<keyword evidence="7 12" id="KW-0862">Zinc</keyword>
<keyword evidence="9" id="KW-0460">Magnesium</keyword>
<feature type="binding site" evidence="13">
    <location>
        <position position="59"/>
    </location>
    <ligand>
        <name>ATP</name>
        <dbReference type="ChEBI" id="CHEBI:30616"/>
    </ligand>
</feature>
<dbReference type="GO" id="GO:0051539">
    <property type="term" value="F:4 iron, 4 sulfur cluster binding"/>
    <property type="evidence" value="ECO:0007669"/>
    <property type="project" value="UniProtKB-KW"/>
</dbReference>
<feature type="binding site" evidence="13">
    <location>
        <position position="162"/>
    </location>
    <ligand>
        <name>ATP</name>
        <dbReference type="ChEBI" id="CHEBI:30616"/>
    </ligand>
</feature>
<dbReference type="AlphaFoldDB" id="C5CFR0"/>
<dbReference type="STRING" id="521045.Kole_1722"/>
<keyword evidence="4" id="KW-0808">Transferase</keyword>
<keyword evidence="3" id="KW-0004">4Fe-4S</keyword>
<reference evidence="16 17" key="1">
    <citation type="submission" date="2009-06" db="EMBL/GenBank/DDBJ databases">
        <title>Complete sequence of Thermotogales bacterium TBF 19.5.1.</title>
        <authorList>
            <consortium name="US DOE Joint Genome Institute"/>
            <person name="Lucas S."/>
            <person name="Copeland A."/>
            <person name="Lapidus A."/>
            <person name="Glavina del Rio T."/>
            <person name="Tice H."/>
            <person name="Bruce D."/>
            <person name="Goodwin L."/>
            <person name="Pitluck S."/>
            <person name="Chertkov O."/>
            <person name="Brettin T."/>
            <person name="Detter J.C."/>
            <person name="Han C."/>
            <person name="Schmutz J."/>
            <person name="Larimer F."/>
            <person name="Land M."/>
            <person name="Hauser L."/>
            <person name="Kyrpides N."/>
            <person name="Ovchinnikova G."/>
            <person name="Noll K."/>
        </authorList>
    </citation>
    <scope>NUCLEOTIDE SEQUENCE [LARGE SCALE GENOMIC DNA]</scope>
    <source>
        <strain evidence="17">ATCC BAA-1733 / DSM 21960 / TBF 19.5.1</strain>
    </source>
</reference>
<keyword evidence="17" id="KW-1185">Reference proteome</keyword>
<dbReference type="GO" id="GO:0000049">
    <property type="term" value="F:tRNA binding"/>
    <property type="evidence" value="ECO:0007669"/>
    <property type="project" value="InterPro"/>
</dbReference>
<evidence type="ECO:0000256" key="11">
    <source>
        <dbReference type="ARBA" id="ARBA00023014"/>
    </source>
</evidence>
<evidence type="ECO:0000256" key="10">
    <source>
        <dbReference type="ARBA" id="ARBA00023004"/>
    </source>
</evidence>
<evidence type="ECO:0000256" key="8">
    <source>
        <dbReference type="ARBA" id="ARBA00022840"/>
    </source>
</evidence>
<evidence type="ECO:0000256" key="6">
    <source>
        <dbReference type="ARBA" id="ARBA00022741"/>
    </source>
</evidence>
<dbReference type="KEGG" id="kol:Kole_1722"/>
<dbReference type="GO" id="GO:0002143">
    <property type="term" value="P:tRNA wobble position uridine thiolation"/>
    <property type="evidence" value="ECO:0007669"/>
    <property type="project" value="TreeGrafter"/>
</dbReference>
<dbReference type="RefSeq" id="WP_015869052.1">
    <property type="nucleotide sequence ID" value="NC_012785.1"/>
</dbReference>
<dbReference type="CDD" id="cd01993">
    <property type="entry name" value="TtuA-like"/>
    <property type="match status" value="1"/>
</dbReference>
<evidence type="ECO:0000256" key="9">
    <source>
        <dbReference type="ARBA" id="ARBA00022842"/>
    </source>
</evidence>
<proteinExistence type="predicted"/>
<name>C5CFR0_KOSOT</name>
<dbReference type="Pfam" id="PF01171">
    <property type="entry name" value="ATP_bind_3"/>
    <property type="match status" value="1"/>
</dbReference>
<evidence type="ECO:0000256" key="1">
    <source>
        <dbReference type="ARBA" id="ARBA00001946"/>
    </source>
</evidence>
<dbReference type="EMBL" id="CP001634">
    <property type="protein sequence ID" value="ACR80408.1"/>
    <property type="molecule type" value="Genomic_DNA"/>
</dbReference>
<keyword evidence="11" id="KW-0411">Iron-sulfur</keyword>
<dbReference type="InterPro" id="IPR014729">
    <property type="entry name" value="Rossmann-like_a/b/a_fold"/>
</dbReference>
<reference evidence="16 17" key="2">
    <citation type="journal article" date="2011" name="J. Bacteriol.">
        <title>Genome Sequence of Kosmotoga olearia Strain TBF 19.5.1, a Thermophilic Bacterium with a Wide Growth Temperature Range, Isolated from the Troll B Oil Platform in the North Sea.</title>
        <authorList>
            <person name="Swithers K.S."/>
            <person name="Dipippo J.L."/>
            <person name="Bruce D.C."/>
            <person name="Detter C."/>
            <person name="Tapia R."/>
            <person name="Han S."/>
            <person name="Goodwin L.A."/>
            <person name="Han J."/>
            <person name="Woyke T."/>
            <person name="Pitluck S."/>
            <person name="Pennacchio L."/>
            <person name="Nolan M."/>
            <person name="Mikhailova N."/>
            <person name="Land M.L."/>
            <person name="Nesbo C.L."/>
            <person name="Gogarten J.P."/>
            <person name="Noll K.M."/>
        </authorList>
    </citation>
    <scope>NUCLEOTIDE SEQUENCE [LARGE SCALE GENOMIC DNA]</scope>
    <source>
        <strain evidence="17">ATCC BAA-1733 / DSM 21960 / TBF 19.5.1</strain>
    </source>
</reference>
<feature type="binding site" evidence="13">
    <location>
        <begin position="53"/>
        <end position="55"/>
    </location>
    <ligand>
        <name>ATP</name>
        <dbReference type="ChEBI" id="CHEBI:30616"/>
    </ligand>
</feature>
<evidence type="ECO:0000256" key="5">
    <source>
        <dbReference type="ARBA" id="ARBA00022723"/>
    </source>
</evidence>
<dbReference type="InterPro" id="IPR011063">
    <property type="entry name" value="TilS/TtcA_N"/>
</dbReference>
<feature type="binding site" evidence="12">
    <location>
        <position position="280"/>
    </location>
    <ligand>
        <name>Zn(2+)</name>
        <dbReference type="ChEBI" id="CHEBI:29105"/>
        <label>2</label>
    </ligand>
</feature>
<keyword evidence="10" id="KW-0408">Iron</keyword>
<dbReference type="InterPro" id="IPR000541">
    <property type="entry name" value="Ncs6/Tuc1/Ctu1"/>
</dbReference>
<dbReference type="PANTHER" id="PTHR11807:SF27">
    <property type="entry name" value="TRNA-5-METHYLURIDINE(54) 2-SULFURTRANSFERASE"/>
    <property type="match status" value="1"/>
</dbReference>
<dbReference type="SUPFAM" id="SSF52402">
    <property type="entry name" value="Adenine nucleotide alpha hydrolases-like"/>
    <property type="match status" value="1"/>
</dbReference>
<dbReference type="InterPro" id="IPR054306">
    <property type="entry name" value="TtuA-like_LIM_N"/>
</dbReference>
<keyword evidence="5 12" id="KW-0479">Metal-binding</keyword>
<evidence type="ECO:0000256" key="7">
    <source>
        <dbReference type="ARBA" id="ARBA00022833"/>
    </source>
</evidence>
<feature type="binding site" evidence="12">
    <location>
        <position position="22"/>
    </location>
    <ligand>
        <name>Zn(2+)</name>
        <dbReference type="ChEBI" id="CHEBI:29105"/>
        <label>1</label>
    </ligand>
</feature>
<accession>C5CFR0</accession>
<feature type="binding site" evidence="12">
    <location>
        <position position="6"/>
    </location>
    <ligand>
        <name>Zn(2+)</name>
        <dbReference type="ChEBI" id="CHEBI:29105"/>
        <label>1</label>
    </ligand>
</feature>
<evidence type="ECO:0000259" key="15">
    <source>
        <dbReference type="Pfam" id="PF22082"/>
    </source>
</evidence>
<organism evidence="16 17">
    <name type="scientific">Kosmotoga olearia (strain ATCC BAA-1733 / DSM 21960 / TBF 19.5.1)</name>
    <dbReference type="NCBI Taxonomy" id="521045"/>
    <lineage>
        <taxon>Bacteria</taxon>
        <taxon>Thermotogati</taxon>
        <taxon>Thermotogota</taxon>
        <taxon>Thermotogae</taxon>
        <taxon>Kosmotogales</taxon>
        <taxon>Kosmotogaceae</taxon>
        <taxon>Kosmotoga</taxon>
    </lineage>
</organism>
<gene>
    <name evidence="16" type="ordered locus">Kole_1722</name>
</gene>
<feature type="binding site" evidence="12">
    <location>
        <position position="277"/>
    </location>
    <ligand>
        <name>Zn(2+)</name>
        <dbReference type="ChEBI" id="CHEBI:29105"/>
        <label>2</label>
    </ligand>
</feature>
<dbReference type="eggNOG" id="COG0037">
    <property type="taxonomic scope" value="Bacteria"/>
</dbReference>
<dbReference type="Gene3D" id="3.40.50.620">
    <property type="entry name" value="HUPs"/>
    <property type="match status" value="1"/>
</dbReference>
<evidence type="ECO:0000313" key="16">
    <source>
        <dbReference type="EMBL" id="ACR80408.1"/>
    </source>
</evidence>
<protein>
    <submittedName>
        <fullName evidence="16">PP-loop domain protein</fullName>
    </submittedName>
</protein>
<dbReference type="NCBIfam" id="TIGR00269">
    <property type="entry name" value="TIGR00269 family protein"/>
    <property type="match status" value="1"/>
</dbReference>
<dbReference type="PIRSF" id="PIRSF004976">
    <property type="entry name" value="ATPase_YdaO"/>
    <property type="match status" value="1"/>
</dbReference>
<keyword evidence="6 13" id="KW-0547">Nucleotide-binding</keyword>
<feature type="binding site" evidence="12">
    <location>
        <position position="289"/>
    </location>
    <ligand>
        <name>Zn(2+)</name>
        <dbReference type="ChEBI" id="CHEBI:29105"/>
        <label>2</label>
    </ligand>
</feature>
<evidence type="ECO:0000256" key="3">
    <source>
        <dbReference type="ARBA" id="ARBA00022485"/>
    </source>
</evidence>
<dbReference type="OrthoDB" id="9801054at2"/>
<feature type="binding site" evidence="13">
    <location>
        <position position="79"/>
    </location>
    <ligand>
        <name>ATP</name>
        <dbReference type="ChEBI" id="CHEBI:30616"/>
    </ligand>
</feature>
<dbReference type="GO" id="GO:0002144">
    <property type="term" value="C:cytosolic tRNA wobble base thiouridylase complex"/>
    <property type="evidence" value="ECO:0007669"/>
    <property type="project" value="TreeGrafter"/>
</dbReference>
<dbReference type="PANTHER" id="PTHR11807">
    <property type="entry name" value="ATPASES OF THE PP SUPERFAMILY-RELATED"/>
    <property type="match status" value="1"/>
</dbReference>
<evidence type="ECO:0000256" key="4">
    <source>
        <dbReference type="ARBA" id="ARBA00022679"/>
    </source>
</evidence>
<dbReference type="FunFam" id="3.40.50.620:FF:000174">
    <property type="entry name" value="ATPase, PP-loop superfamily"/>
    <property type="match status" value="1"/>
</dbReference>
<evidence type="ECO:0000256" key="2">
    <source>
        <dbReference type="ARBA" id="ARBA00001966"/>
    </source>
</evidence>
<dbReference type="Proteomes" id="UP000002382">
    <property type="component" value="Chromosome"/>
</dbReference>
<evidence type="ECO:0000259" key="14">
    <source>
        <dbReference type="Pfam" id="PF01171"/>
    </source>
</evidence>
<dbReference type="HOGENOM" id="CLU_026481_1_1_0"/>
<comment type="cofactor">
    <cofactor evidence="2">
        <name>[4Fe-4S] cluster</name>
        <dbReference type="ChEBI" id="CHEBI:49883"/>
    </cofactor>
</comment>
<feature type="binding site" evidence="12">
    <location>
        <position position="25"/>
    </location>
    <ligand>
        <name>Zn(2+)</name>
        <dbReference type="ChEBI" id="CHEBI:29105"/>
        <label>1</label>
    </ligand>
</feature>
<evidence type="ECO:0000256" key="12">
    <source>
        <dbReference type="PIRSR" id="PIRSR004976-50"/>
    </source>
</evidence>
<keyword evidence="8 13" id="KW-0067">ATP-binding</keyword>
<dbReference type="GO" id="GO:0046872">
    <property type="term" value="F:metal ion binding"/>
    <property type="evidence" value="ECO:0007669"/>
    <property type="project" value="UniProtKB-KW"/>
</dbReference>
<feature type="binding site" evidence="12">
    <location>
        <position position="3"/>
    </location>
    <ligand>
        <name>Zn(2+)</name>
        <dbReference type="ChEBI" id="CHEBI:29105"/>
        <label>1</label>
    </ligand>
</feature>
<dbReference type="GO" id="GO:0016740">
    <property type="term" value="F:transferase activity"/>
    <property type="evidence" value="ECO:0007669"/>
    <property type="project" value="UniProtKB-KW"/>
</dbReference>
<feature type="binding site" evidence="12">
    <location>
        <position position="292"/>
    </location>
    <ligand>
        <name>Zn(2+)</name>
        <dbReference type="ChEBI" id="CHEBI:29105"/>
        <label>2</label>
    </ligand>
</feature>
<comment type="cofactor">
    <cofactor evidence="1">
        <name>Mg(2+)</name>
        <dbReference type="ChEBI" id="CHEBI:18420"/>
    </cofactor>
</comment>